<organism evidence="3 4">
    <name type="scientific">Saccharopolyspora gregorii</name>
    <dbReference type="NCBI Taxonomy" id="33914"/>
    <lineage>
        <taxon>Bacteria</taxon>
        <taxon>Bacillati</taxon>
        <taxon>Actinomycetota</taxon>
        <taxon>Actinomycetes</taxon>
        <taxon>Pseudonocardiales</taxon>
        <taxon>Pseudonocardiaceae</taxon>
        <taxon>Saccharopolyspora</taxon>
    </lineage>
</organism>
<dbReference type="InterPro" id="IPR027417">
    <property type="entry name" value="P-loop_NTPase"/>
</dbReference>
<evidence type="ECO:0000259" key="2">
    <source>
        <dbReference type="PROSITE" id="PS50943"/>
    </source>
</evidence>
<dbReference type="PRINTS" id="PR00364">
    <property type="entry name" value="DISEASERSIST"/>
</dbReference>
<gene>
    <name evidence="3" type="ORF">GCM10020366_23280</name>
</gene>
<dbReference type="InterPro" id="IPR010982">
    <property type="entry name" value="Lambda_DNA-bd_dom_sf"/>
</dbReference>
<comment type="caution">
    <text evidence="3">The sequence shown here is derived from an EMBL/GenBank/DDBJ whole genome shotgun (WGS) entry which is preliminary data.</text>
</comment>
<sequence length="489" mass="52261">MGYMAQVGPGDTPHPGFGTALRRRRARAGLTQEELARRTGISARAIGDMERGRVARPQARTLRSLAAALATDEGELRNLLPRPGIGTPEAAPAPPDPGWGGMLCALPPEIADLTGREQAAAELRTVAAAERRPRSAPVVAVTGPPGVGKSTFLVHTAHRLAEHYPDGCLFLPMHRYGRVRPENALGVVLRALGVAENRLPPGADARSSLYRSLLQGRRVLLVLDDVTDEAQVRPLLPSDPDCLLLVAGRGGLAGLESVARIPLDVLAPADSVRLLGAIAGDERMSREPSAAVALAELCGHLPLALRIAGNRLAGRPTWLVSDLLRRLADRRGRLDALTAGDLAVRPVLAAVHRRCGELARTVFRRLALARDGEITVRRAALLAELDVDSVERALEELVDLGLLDCVAGGGRYALPELPRLFAEERLRAEESGREEAVRAADRACSVPPRPAAGARPQHLPQVAGREQRRVAEPPLLGALRLPEGFVRPD</sequence>
<dbReference type="InterPro" id="IPR049945">
    <property type="entry name" value="AAA_22"/>
</dbReference>
<dbReference type="SUPFAM" id="SSF52540">
    <property type="entry name" value="P-loop containing nucleoside triphosphate hydrolases"/>
    <property type="match status" value="1"/>
</dbReference>
<evidence type="ECO:0000313" key="3">
    <source>
        <dbReference type="EMBL" id="GAA3357003.1"/>
    </source>
</evidence>
<evidence type="ECO:0000256" key="1">
    <source>
        <dbReference type="SAM" id="MobiDB-lite"/>
    </source>
</evidence>
<dbReference type="InterPro" id="IPR003593">
    <property type="entry name" value="AAA+_ATPase"/>
</dbReference>
<dbReference type="SMART" id="SM00530">
    <property type="entry name" value="HTH_XRE"/>
    <property type="match status" value="1"/>
</dbReference>
<proteinExistence type="predicted"/>
<dbReference type="SUPFAM" id="SSF47413">
    <property type="entry name" value="lambda repressor-like DNA-binding domains"/>
    <property type="match status" value="1"/>
</dbReference>
<dbReference type="Pfam" id="PF13560">
    <property type="entry name" value="HTH_31"/>
    <property type="match status" value="1"/>
</dbReference>
<name>A0ABP6RU99_9PSEU</name>
<dbReference type="CDD" id="cd00093">
    <property type="entry name" value="HTH_XRE"/>
    <property type="match status" value="1"/>
</dbReference>
<keyword evidence="4" id="KW-1185">Reference proteome</keyword>
<dbReference type="PANTHER" id="PTHR47691">
    <property type="entry name" value="REGULATOR-RELATED"/>
    <property type="match status" value="1"/>
</dbReference>
<dbReference type="Pfam" id="PF13401">
    <property type="entry name" value="AAA_22"/>
    <property type="match status" value="1"/>
</dbReference>
<dbReference type="PROSITE" id="PS50943">
    <property type="entry name" value="HTH_CROC1"/>
    <property type="match status" value="1"/>
</dbReference>
<evidence type="ECO:0000313" key="4">
    <source>
        <dbReference type="Proteomes" id="UP001500483"/>
    </source>
</evidence>
<dbReference type="CDD" id="cd02019">
    <property type="entry name" value="NK"/>
    <property type="match status" value="1"/>
</dbReference>
<feature type="region of interest" description="Disordered" evidence="1">
    <location>
        <begin position="438"/>
        <end position="475"/>
    </location>
</feature>
<dbReference type="SMART" id="SM00382">
    <property type="entry name" value="AAA"/>
    <property type="match status" value="1"/>
</dbReference>
<dbReference type="EMBL" id="BAAAYK010000038">
    <property type="protein sequence ID" value="GAA3357003.1"/>
    <property type="molecule type" value="Genomic_DNA"/>
</dbReference>
<reference evidence="4" key="1">
    <citation type="journal article" date="2019" name="Int. J. Syst. Evol. Microbiol.">
        <title>The Global Catalogue of Microorganisms (GCM) 10K type strain sequencing project: providing services to taxonomists for standard genome sequencing and annotation.</title>
        <authorList>
            <consortium name="The Broad Institute Genomics Platform"/>
            <consortium name="The Broad Institute Genome Sequencing Center for Infectious Disease"/>
            <person name="Wu L."/>
            <person name="Ma J."/>
        </authorList>
    </citation>
    <scope>NUCLEOTIDE SEQUENCE [LARGE SCALE GENOMIC DNA]</scope>
    <source>
        <strain evidence="4">JCM 9687</strain>
    </source>
</reference>
<accession>A0ABP6RU99</accession>
<dbReference type="InterPro" id="IPR001387">
    <property type="entry name" value="Cro/C1-type_HTH"/>
</dbReference>
<dbReference type="PANTHER" id="PTHR47691:SF3">
    <property type="entry name" value="HTH-TYPE TRANSCRIPTIONAL REGULATOR RV0890C-RELATED"/>
    <property type="match status" value="1"/>
</dbReference>
<dbReference type="Proteomes" id="UP001500483">
    <property type="component" value="Unassembled WGS sequence"/>
</dbReference>
<dbReference type="Gene3D" id="3.40.50.300">
    <property type="entry name" value="P-loop containing nucleotide triphosphate hydrolases"/>
    <property type="match status" value="1"/>
</dbReference>
<dbReference type="Gene3D" id="1.10.260.40">
    <property type="entry name" value="lambda repressor-like DNA-binding domains"/>
    <property type="match status" value="1"/>
</dbReference>
<protein>
    <recommendedName>
        <fullName evidence="2">HTH cro/C1-type domain-containing protein</fullName>
    </recommendedName>
</protein>
<feature type="domain" description="HTH cro/C1-type" evidence="2">
    <location>
        <begin position="21"/>
        <end position="76"/>
    </location>
</feature>